<name>A0A9Q0R4U6_ANAIG</name>
<accession>A0A9Q0R4U6</accession>
<evidence type="ECO:0000313" key="1">
    <source>
        <dbReference type="EMBL" id="KAJ5067437.1"/>
    </source>
</evidence>
<dbReference type="EMBL" id="JAPDFW010000128">
    <property type="protein sequence ID" value="KAJ5067437.1"/>
    <property type="molecule type" value="Genomic_DNA"/>
</dbReference>
<protein>
    <submittedName>
        <fullName evidence="1">Uncharacterized protein</fullName>
    </submittedName>
</protein>
<organism evidence="1 2">
    <name type="scientific">Anaeramoeba ignava</name>
    <name type="common">Anaerobic marine amoeba</name>
    <dbReference type="NCBI Taxonomy" id="1746090"/>
    <lineage>
        <taxon>Eukaryota</taxon>
        <taxon>Metamonada</taxon>
        <taxon>Anaeramoebidae</taxon>
        <taxon>Anaeramoeba</taxon>
    </lineage>
</organism>
<evidence type="ECO:0000313" key="2">
    <source>
        <dbReference type="Proteomes" id="UP001149090"/>
    </source>
</evidence>
<reference evidence="1" key="1">
    <citation type="submission" date="2022-10" db="EMBL/GenBank/DDBJ databases">
        <title>Novel sulphate-reducing endosymbionts in the free-living metamonad Anaeramoeba.</title>
        <authorList>
            <person name="Jerlstrom-Hultqvist J."/>
            <person name="Cepicka I."/>
            <person name="Gallot-Lavallee L."/>
            <person name="Salas-Leiva D."/>
            <person name="Curtis B.A."/>
            <person name="Zahonova K."/>
            <person name="Pipaliya S."/>
            <person name="Dacks J."/>
            <person name="Roger A.J."/>
        </authorList>
    </citation>
    <scope>NUCLEOTIDE SEQUENCE</scope>
    <source>
        <strain evidence="1">BMAN</strain>
    </source>
</reference>
<sequence length="142" mass="16877">MTNIPDFLNPNKEKIEKNNEIETNIIQTPKLNKKMILLFLYHHLEKKETKETNYNKIYQTKNPEIQPQITSGNYQKIFDDLNQLKRAHLFKVKTLKLKRNQTIRSKIKIKKKNIATVTRYVNPGECEKLLQIVMFTIYGKSL</sequence>
<keyword evidence="2" id="KW-1185">Reference proteome</keyword>
<comment type="caution">
    <text evidence="1">The sequence shown here is derived from an EMBL/GenBank/DDBJ whole genome shotgun (WGS) entry which is preliminary data.</text>
</comment>
<dbReference type="AlphaFoldDB" id="A0A9Q0R4U6"/>
<gene>
    <name evidence="1" type="ORF">M0811_12990</name>
</gene>
<dbReference type="Proteomes" id="UP001149090">
    <property type="component" value="Unassembled WGS sequence"/>
</dbReference>
<proteinExistence type="predicted"/>